<organism evidence="3 4">
    <name type="scientific">Buddleja alternifolia</name>
    <dbReference type="NCBI Taxonomy" id="168488"/>
    <lineage>
        <taxon>Eukaryota</taxon>
        <taxon>Viridiplantae</taxon>
        <taxon>Streptophyta</taxon>
        <taxon>Embryophyta</taxon>
        <taxon>Tracheophyta</taxon>
        <taxon>Spermatophyta</taxon>
        <taxon>Magnoliopsida</taxon>
        <taxon>eudicotyledons</taxon>
        <taxon>Gunneridae</taxon>
        <taxon>Pentapetalae</taxon>
        <taxon>asterids</taxon>
        <taxon>lamiids</taxon>
        <taxon>Lamiales</taxon>
        <taxon>Scrophulariaceae</taxon>
        <taxon>Buddlejeae</taxon>
        <taxon>Buddleja</taxon>
    </lineage>
</organism>
<gene>
    <name evidence="3" type="ORF">BUALT_Bualt19G0034200</name>
</gene>
<dbReference type="EMBL" id="WHWC01000019">
    <property type="protein sequence ID" value="KAG8363550.1"/>
    <property type="molecule type" value="Genomic_DNA"/>
</dbReference>
<dbReference type="Pfam" id="PF00078">
    <property type="entry name" value="RVT_1"/>
    <property type="match status" value="1"/>
</dbReference>
<dbReference type="AlphaFoldDB" id="A0AAV6W997"/>
<dbReference type="InterPro" id="IPR043502">
    <property type="entry name" value="DNA/RNA_pol_sf"/>
</dbReference>
<keyword evidence="1" id="KW-0472">Membrane</keyword>
<dbReference type="PANTHER" id="PTHR33116">
    <property type="entry name" value="REVERSE TRANSCRIPTASE ZINC-BINDING DOMAIN-CONTAINING PROTEIN-RELATED-RELATED"/>
    <property type="match status" value="1"/>
</dbReference>
<dbReference type="SUPFAM" id="SSF56672">
    <property type="entry name" value="DNA/RNA polymerases"/>
    <property type="match status" value="1"/>
</dbReference>
<keyword evidence="1" id="KW-0812">Transmembrane</keyword>
<evidence type="ECO:0000313" key="3">
    <source>
        <dbReference type="EMBL" id="KAG8363550.1"/>
    </source>
</evidence>
<evidence type="ECO:0000256" key="1">
    <source>
        <dbReference type="SAM" id="Phobius"/>
    </source>
</evidence>
<name>A0AAV6W997_9LAMI</name>
<dbReference type="InterPro" id="IPR000477">
    <property type="entry name" value="RT_dom"/>
</dbReference>
<accession>A0AAV6W997</accession>
<evidence type="ECO:0000259" key="2">
    <source>
        <dbReference type="PROSITE" id="PS50878"/>
    </source>
</evidence>
<dbReference type="Proteomes" id="UP000826271">
    <property type="component" value="Unassembled WGS sequence"/>
</dbReference>
<proteinExistence type="predicted"/>
<keyword evidence="4" id="KW-1185">Reference proteome</keyword>
<dbReference type="PROSITE" id="PS50878">
    <property type="entry name" value="RT_POL"/>
    <property type="match status" value="1"/>
</dbReference>
<reference evidence="3" key="1">
    <citation type="submission" date="2019-10" db="EMBL/GenBank/DDBJ databases">
        <authorList>
            <person name="Zhang R."/>
            <person name="Pan Y."/>
            <person name="Wang J."/>
            <person name="Ma R."/>
            <person name="Yu S."/>
        </authorList>
    </citation>
    <scope>NUCLEOTIDE SEQUENCE</scope>
    <source>
        <strain evidence="3">LA-IB0</strain>
        <tissue evidence="3">Leaf</tissue>
    </source>
</reference>
<comment type="caution">
    <text evidence="3">The sequence shown here is derived from an EMBL/GenBank/DDBJ whole genome shotgun (WGS) entry which is preliminary data.</text>
</comment>
<feature type="domain" description="Reverse transcriptase" evidence="2">
    <location>
        <begin position="1"/>
        <end position="199"/>
    </location>
</feature>
<dbReference type="PANTHER" id="PTHR33116:SF70">
    <property type="entry name" value="NON-LTR RETROELEMENT REVERSE TRANSCRIPTASE-LIKE PROTEIN"/>
    <property type="match status" value="1"/>
</dbReference>
<evidence type="ECO:0000313" key="4">
    <source>
        <dbReference type="Proteomes" id="UP000826271"/>
    </source>
</evidence>
<sequence length="330" mass="37105">MVHTLKRTKHRHRGMIIKIDLEKACDRVDWSFLRQTLSFFNIPESVLRLIMFCVTSINSKVLWNGEALPVFSTTCGLRQGDPLSPYLFMLCMECLAYLINEAVSSKKWDPLEVCRREPKFSHLFFADDLILMAKATNENATSIKGILMKFYRSSGLVTNLGKSRVYFSRSLNWNLQRRIASTLGLARTLDLGKYLGVPIHHGRVSPSLYRPLIEKIQSCLSTWKAKFLNMAARATLIQSVISTMPFHVMHTVLFSPGTCNSLDKINRTFLWAGDGNTRKLHTVGWSKIIQGKEVGGLDAAVGELSLGLVALSFGLVGEILFVLLLLPQVL</sequence>
<protein>
    <recommendedName>
        <fullName evidence="2">Reverse transcriptase domain-containing protein</fullName>
    </recommendedName>
</protein>
<feature type="transmembrane region" description="Helical" evidence="1">
    <location>
        <begin position="304"/>
        <end position="326"/>
    </location>
</feature>
<keyword evidence="1" id="KW-1133">Transmembrane helix</keyword>